<accession>A0A2W5N386</accession>
<proteinExistence type="predicted"/>
<dbReference type="AlphaFoldDB" id="A0A2W5N386"/>
<reference evidence="1 2" key="1">
    <citation type="submission" date="2017-08" db="EMBL/GenBank/DDBJ databases">
        <title>Infants hospitalized years apart are colonized by the same room-sourced microbial strains.</title>
        <authorList>
            <person name="Brooks B."/>
            <person name="Olm M.R."/>
            <person name="Firek B.A."/>
            <person name="Baker R."/>
            <person name="Thomas B.C."/>
            <person name="Morowitz M.J."/>
            <person name="Banfield J.F."/>
        </authorList>
    </citation>
    <scope>NUCLEOTIDE SEQUENCE [LARGE SCALE GENOMIC DNA]</scope>
    <source>
        <strain evidence="1">S2_005_002_R2_29</strain>
    </source>
</reference>
<sequence length="174" mass="20042">MKRFEKDERILVAETPFELRAFRKHYNKDTPDITGIICPYTLFNEQDGAEFEQALLKRMGLKDPFCIAVDLKQDTSLPHAKKAVSKLKRVFEHITSHTPSNILVEVNSSLVTIPHPHEGVTYAWRRDSTMGVDIAGKAYAFPERHIVAFNRMMDHKSPNLGFDQRDPRINFLMS</sequence>
<comment type="caution">
    <text evidence="1">The sequence shown here is derived from an EMBL/GenBank/DDBJ whole genome shotgun (WGS) entry which is preliminary data.</text>
</comment>
<protein>
    <submittedName>
        <fullName evidence="1">Uncharacterized protein</fullName>
    </submittedName>
</protein>
<name>A0A2W5N386_9BACT</name>
<dbReference type="Proteomes" id="UP000249417">
    <property type="component" value="Unassembled WGS sequence"/>
</dbReference>
<evidence type="ECO:0000313" key="1">
    <source>
        <dbReference type="EMBL" id="PZQ47846.1"/>
    </source>
</evidence>
<organism evidence="1 2">
    <name type="scientific">Micavibrio aeruginosavorus</name>
    <dbReference type="NCBI Taxonomy" id="349221"/>
    <lineage>
        <taxon>Bacteria</taxon>
        <taxon>Pseudomonadati</taxon>
        <taxon>Bdellovibrionota</taxon>
        <taxon>Bdellovibrionia</taxon>
        <taxon>Bdellovibrionales</taxon>
        <taxon>Pseudobdellovibrionaceae</taxon>
        <taxon>Micavibrio</taxon>
    </lineage>
</organism>
<gene>
    <name evidence="1" type="ORF">DI551_02465</name>
</gene>
<dbReference type="EMBL" id="QFQB01000009">
    <property type="protein sequence ID" value="PZQ47846.1"/>
    <property type="molecule type" value="Genomic_DNA"/>
</dbReference>
<evidence type="ECO:0000313" key="2">
    <source>
        <dbReference type="Proteomes" id="UP000249417"/>
    </source>
</evidence>